<dbReference type="Gene3D" id="3.40.140.10">
    <property type="entry name" value="Cytidine Deaminase, domain 2"/>
    <property type="match status" value="1"/>
</dbReference>
<dbReference type="GO" id="GO:0002100">
    <property type="term" value="P:tRNA wobble adenosine to inosine editing"/>
    <property type="evidence" value="ECO:0007669"/>
    <property type="project" value="InterPro"/>
</dbReference>
<reference evidence="3" key="1">
    <citation type="submission" date="2020-01" db="EMBL/GenBank/DDBJ databases">
        <title>Development of genomics and gene disruption for Polysphondylium violaceum indicates a role for the polyketide synthase stlB in stalk morphogenesis.</title>
        <authorList>
            <person name="Narita B."/>
            <person name="Kawabe Y."/>
            <person name="Kin K."/>
            <person name="Saito T."/>
            <person name="Gibbs R."/>
            <person name="Kuspa A."/>
            <person name="Muzny D."/>
            <person name="Queller D."/>
            <person name="Richards S."/>
            <person name="Strassman J."/>
            <person name="Sucgang R."/>
            <person name="Worley K."/>
            <person name="Schaap P."/>
        </authorList>
    </citation>
    <scope>NUCLEOTIDE SEQUENCE</scope>
    <source>
        <strain evidence="3">QSvi11</strain>
    </source>
</reference>
<dbReference type="GO" id="GO:0005737">
    <property type="term" value="C:cytoplasm"/>
    <property type="evidence" value="ECO:0007669"/>
    <property type="project" value="TreeGrafter"/>
</dbReference>
<dbReference type="Pfam" id="PF00383">
    <property type="entry name" value="dCMP_cyt_deam_1"/>
    <property type="match status" value="1"/>
</dbReference>
<comment type="caution">
    <text evidence="3">The sequence shown here is derived from an EMBL/GenBank/DDBJ whole genome shotgun (WGS) entry which is preliminary data.</text>
</comment>
<sequence length="277" mass="31059">MSDLFTCKTIEELDENEKKDYEKHCTFMRAAIEEGEKAFIEGEVPVACVIVHNDTIISRGSNKTNIKKNGTRHAELEAFDQIFLNKELNEKFKDVLLQECTLYVTVEPCLMCAAALQLVKIKKVYFGCFNEKFGGNGSVVPLNKSELSNGRPYSSISGLLKNEAIFLLQKFYNQENKKAPVPNKRKRLDPEELLKLAPTPFLSTNLTTSSTTTATKSTKTITTTPTTTTSTLTKSTKTTTMTTTINSMNSEIDSEKQEITQIQLEEQTKSIHCDTSR</sequence>
<evidence type="ECO:0000313" key="4">
    <source>
        <dbReference type="Proteomes" id="UP000695562"/>
    </source>
</evidence>
<dbReference type="PANTHER" id="PTHR11079">
    <property type="entry name" value="CYTOSINE DEAMINASE FAMILY MEMBER"/>
    <property type="match status" value="1"/>
</dbReference>
<evidence type="ECO:0000259" key="2">
    <source>
        <dbReference type="PROSITE" id="PS51747"/>
    </source>
</evidence>
<dbReference type="Proteomes" id="UP000695562">
    <property type="component" value="Unassembled WGS sequence"/>
</dbReference>
<feature type="domain" description="CMP/dCMP-type deaminase" evidence="2">
    <location>
        <begin position="22"/>
        <end position="147"/>
    </location>
</feature>
<gene>
    <name evidence="3" type="ORF">CYY_003732</name>
</gene>
<name>A0A8J4PWI2_9MYCE</name>
<keyword evidence="1" id="KW-0378">Hydrolase</keyword>
<protein>
    <recommendedName>
        <fullName evidence="2">CMP/dCMP-type deaminase domain-containing protein</fullName>
    </recommendedName>
</protein>
<organism evidence="3 4">
    <name type="scientific">Polysphondylium violaceum</name>
    <dbReference type="NCBI Taxonomy" id="133409"/>
    <lineage>
        <taxon>Eukaryota</taxon>
        <taxon>Amoebozoa</taxon>
        <taxon>Evosea</taxon>
        <taxon>Eumycetozoa</taxon>
        <taxon>Dictyostelia</taxon>
        <taxon>Dictyosteliales</taxon>
        <taxon>Dictyosteliaceae</taxon>
        <taxon>Polysphondylium</taxon>
    </lineage>
</organism>
<dbReference type="AlphaFoldDB" id="A0A8J4PWI2"/>
<dbReference type="GO" id="GO:0046872">
    <property type="term" value="F:metal ion binding"/>
    <property type="evidence" value="ECO:0007669"/>
    <property type="project" value="UniProtKB-KW"/>
</dbReference>
<proteinExistence type="predicted"/>
<dbReference type="EMBL" id="AJWJ01000121">
    <property type="protein sequence ID" value="KAF2074946.1"/>
    <property type="molecule type" value="Genomic_DNA"/>
</dbReference>
<evidence type="ECO:0000256" key="1">
    <source>
        <dbReference type="ARBA" id="ARBA00022801"/>
    </source>
</evidence>
<dbReference type="PANTHER" id="PTHR11079:SF149">
    <property type="entry name" value="TRNA-SPECIFIC ADENOSINE DEAMINASE 2"/>
    <property type="match status" value="1"/>
</dbReference>
<dbReference type="OrthoDB" id="1701769at2759"/>
<dbReference type="GO" id="GO:0052717">
    <property type="term" value="F:tRNA-specific adenosine-34 deaminase activity"/>
    <property type="evidence" value="ECO:0007669"/>
    <property type="project" value="UniProtKB-EC"/>
</dbReference>
<dbReference type="InterPro" id="IPR016193">
    <property type="entry name" value="Cytidine_deaminase-like"/>
</dbReference>
<dbReference type="GO" id="GO:0005634">
    <property type="term" value="C:nucleus"/>
    <property type="evidence" value="ECO:0007669"/>
    <property type="project" value="TreeGrafter"/>
</dbReference>
<accession>A0A8J4PWI2</accession>
<dbReference type="CDD" id="cd01285">
    <property type="entry name" value="nucleoside_deaminase"/>
    <property type="match status" value="1"/>
</dbReference>
<dbReference type="PROSITE" id="PS51747">
    <property type="entry name" value="CYT_DCMP_DEAMINASES_2"/>
    <property type="match status" value="1"/>
</dbReference>
<evidence type="ECO:0000313" key="3">
    <source>
        <dbReference type="EMBL" id="KAF2074946.1"/>
    </source>
</evidence>
<dbReference type="InterPro" id="IPR002125">
    <property type="entry name" value="CMP_dCMP_dom"/>
</dbReference>
<keyword evidence="4" id="KW-1185">Reference proteome</keyword>
<dbReference type="SUPFAM" id="SSF53927">
    <property type="entry name" value="Cytidine deaminase-like"/>
    <property type="match status" value="1"/>
</dbReference>